<organism evidence="2 3">
    <name type="scientific">Sphaerisporangium corydalis</name>
    <dbReference type="NCBI Taxonomy" id="1441875"/>
    <lineage>
        <taxon>Bacteria</taxon>
        <taxon>Bacillati</taxon>
        <taxon>Actinomycetota</taxon>
        <taxon>Actinomycetes</taxon>
        <taxon>Streptosporangiales</taxon>
        <taxon>Streptosporangiaceae</taxon>
        <taxon>Sphaerisporangium</taxon>
    </lineage>
</organism>
<dbReference type="Proteomes" id="UP001595891">
    <property type="component" value="Unassembled WGS sequence"/>
</dbReference>
<keyword evidence="3" id="KW-1185">Reference proteome</keyword>
<protein>
    <submittedName>
        <fullName evidence="2">Uncharacterized protein</fullName>
    </submittedName>
</protein>
<dbReference type="EMBL" id="JBHSFN010000028">
    <property type="protein sequence ID" value="MFC4591076.1"/>
    <property type="molecule type" value="Genomic_DNA"/>
</dbReference>
<dbReference type="RefSeq" id="WP_262843602.1">
    <property type="nucleotide sequence ID" value="NZ_JANZYP010000019.1"/>
</dbReference>
<proteinExistence type="predicted"/>
<keyword evidence="1" id="KW-0472">Membrane</keyword>
<evidence type="ECO:0000313" key="2">
    <source>
        <dbReference type="EMBL" id="MFC4591076.1"/>
    </source>
</evidence>
<accession>A0ABV9ERJ7</accession>
<name>A0ABV9ERJ7_9ACTN</name>
<comment type="caution">
    <text evidence="2">The sequence shown here is derived from an EMBL/GenBank/DDBJ whole genome shotgun (WGS) entry which is preliminary data.</text>
</comment>
<keyword evidence="1" id="KW-0812">Transmembrane</keyword>
<gene>
    <name evidence="2" type="ORF">ACFO8L_33630</name>
</gene>
<reference evidence="3" key="1">
    <citation type="journal article" date="2019" name="Int. J. Syst. Evol. Microbiol.">
        <title>The Global Catalogue of Microorganisms (GCM) 10K type strain sequencing project: providing services to taxonomists for standard genome sequencing and annotation.</title>
        <authorList>
            <consortium name="The Broad Institute Genomics Platform"/>
            <consortium name="The Broad Institute Genome Sequencing Center for Infectious Disease"/>
            <person name="Wu L."/>
            <person name="Ma J."/>
        </authorList>
    </citation>
    <scope>NUCLEOTIDE SEQUENCE [LARGE SCALE GENOMIC DNA]</scope>
    <source>
        <strain evidence="3">CCUG 49560</strain>
    </source>
</reference>
<keyword evidence="1" id="KW-1133">Transmembrane helix</keyword>
<feature type="transmembrane region" description="Helical" evidence="1">
    <location>
        <begin position="20"/>
        <end position="42"/>
    </location>
</feature>
<evidence type="ECO:0000256" key="1">
    <source>
        <dbReference type="SAM" id="Phobius"/>
    </source>
</evidence>
<sequence length="45" mass="5411">MSGKRRRHTRRWANRERREWLRLGAEVTLVAWRTALAVWTALHGV</sequence>
<evidence type="ECO:0000313" key="3">
    <source>
        <dbReference type="Proteomes" id="UP001595891"/>
    </source>
</evidence>